<dbReference type="PANTHER" id="PTHR45527:SF1">
    <property type="entry name" value="FATTY ACID SYNTHASE"/>
    <property type="match status" value="1"/>
</dbReference>
<evidence type="ECO:0000313" key="3">
    <source>
        <dbReference type="Proteomes" id="UP000198870"/>
    </source>
</evidence>
<dbReference type="InterPro" id="IPR045851">
    <property type="entry name" value="AMP-bd_C_sf"/>
</dbReference>
<protein>
    <submittedName>
        <fullName evidence="2">Nonribosomal peptide synthetase CepB</fullName>
    </submittedName>
</protein>
<dbReference type="GO" id="GO:0043041">
    <property type="term" value="P:amino acid activation for nonribosomal peptide biosynthetic process"/>
    <property type="evidence" value="ECO:0007669"/>
    <property type="project" value="TreeGrafter"/>
</dbReference>
<dbReference type="InterPro" id="IPR025110">
    <property type="entry name" value="AMP-bd_C"/>
</dbReference>
<accession>A0A1G5BNG6</accession>
<name>A0A1G5BNG6_9BACT</name>
<dbReference type="AlphaFoldDB" id="A0A1G5BNG6"/>
<dbReference type="Proteomes" id="UP000198870">
    <property type="component" value="Unassembled WGS sequence"/>
</dbReference>
<proteinExistence type="predicted"/>
<keyword evidence="3" id="KW-1185">Reference proteome</keyword>
<dbReference type="Pfam" id="PF00550">
    <property type="entry name" value="PP-binding"/>
    <property type="match status" value="1"/>
</dbReference>
<dbReference type="Pfam" id="PF13193">
    <property type="entry name" value="AMP-binding_C"/>
    <property type="match status" value="1"/>
</dbReference>
<feature type="domain" description="Carrier" evidence="1">
    <location>
        <begin position="504"/>
        <end position="579"/>
    </location>
</feature>
<sequence length="586" mass="63974">MHRINKEETNVKESMSIVEMIDHCVRMDPEHTAIETPTASLTYGDLDKESRSLVSHIERMTVPGEFVGIEGQRNAATIVAMVGLLRAHRPFVVIDPRDSAESNRSKISRLRVNRVAQGTANPGEVELVPTPSPWRGHDTNQLTPRKDLHEFYGNIAYAIHTSGSTGEPKCVIVARDSLNGVITDHRRRLEVGPQSRTLQFAKLTFDGCLTEIFWTLCAGARLVMVDESALTPGAVLQDTLTRHAITHLKTTPFALTATEPTPGMHLRHVLNGGGACRPAVVEKWARIAAFHNAYGCTETTICNLLTDGLSPEACRDGVPLGDVVGECGVKITRQKTDHATELSSDLCGELVITGKSVAIGYLTDDGLQRFSGPADTQVYPTGDIVTVRDGQFFFVERCDRQVKVRGYRIDPGEVESVACRLDTVVEAVVLAESHAVDQDAEATDALVCYYQGAAGPRMLRRHLEAHLNPYKVPSLFKRLDIMPYTRNGKVDRHALQATRTPIAGEAATVEAQVMSLVQSLTGLDDAHRNDNFFDIGGDSASTLILLGKLKELGWTDVGVRDVLRAATLGDLIDAFPGKEAERLCAV</sequence>
<dbReference type="STRING" id="419481.SAMN05216233_102108"/>
<dbReference type="InterPro" id="IPR000873">
    <property type="entry name" value="AMP-dep_synth/lig_dom"/>
</dbReference>
<evidence type="ECO:0000313" key="2">
    <source>
        <dbReference type="EMBL" id="SCX91607.1"/>
    </source>
</evidence>
<reference evidence="2 3" key="1">
    <citation type="submission" date="2016-10" db="EMBL/GenBank/DDBJ databases">
        <authorList>
            <person name="de Groot N.N."/>
        </authorList>
    </citation>
    <scope>NUCLEOTIDE SEQUENCE [LARGE SCALE GENOMIC DNA]</scope>
    <source>
        <strain evidence="2 3">AA1</strain>
    </source>
</reference>
<dbReference type="SUPFAM" id="SSF56801">
    <property type="entry name" value="Acetyl-CoA synthetase-like"/>
    <property type="match status" value="1"/>
</dbReference>
<gene>
    <name evidence="2" type="ORF">SAMN05216233_102108</name>
</gene>
<dbReference type="Gene3D" id="3.30.300.30">
    <property type="match status" value="1"/>
</dbReference>
<dbReference type="SUPFAM" id="SSF47336">
    <property type="entry name" value="ACP-like"/>
    <property type="match status" value="1"/>
</dbReference>
<dbReference type="GO" id="GO:0031177">
    <property type="term" value="F:phosphopantetheine binding"/>
    <property type="evidence" value="ECO:0007669"/>
    <property type="project" value="TreeGrafter"/>
</dbReference>
<dbReference type="PANTHER" id="PTHR45527">
    <property type="entry name" value="NONRIBOSOMAL PEPTIDE SYNTHETASE"/>
    <property type="match status" value="1"/>
</dbReference>
<dbReference type="Pfam" id="PF00501">
    <property type="entry name" value="AMP-binding"/>
    <property type="match status" value="1"/>
</dbReference>
<dbReference type="InterPro" id="IPR009081">
    <property type="entry name" value="PP-bd_ACP"/>
</dbReference>
<dbReference type="Gene3D" id="1.10.1200.10">
    <property type="entry name" value="ACP-like"/>
    <property type="match status" value="1"/>
</dbReference>
<dbReference type="GO" id="GO:0005737">
    <property type="term" value="C:cytoplasm"/>
    <property type="evidence" value="ECO:0007669"/>
    <property type="project" value="TreeGrafter"/>
</dbReference>
<dbReference type="PROSITE" id="PS50075">
    <property type="entry name" value="CARRIER"/>
    <property type="match status" value="1"/>
</dbReference>
<dbReference type="Gene3D" id="3.40.50.12780">
    <property type="entry name" value="N-terminal domain of ligase-like"/>
    <property type="match status" value="1"/>
</dbReference>
<dbReference type="InterPro" id="IPR036736">
    <property type="entry name" value="ACP-like_sf"/>
</dbReference>
<evidence type="ECO:0000259" key="1">
    <source>
        <dbReference type="PROSITE" id="PS50075"/>
    </source>
</evidence>
<dbReference type="RefSeq" id="WP_217640232.1">
    <property type="nucleotide sequence ID" value="NZ_FMUX01000002.1"/>
</dbReference>
<dbReference type="InterPro" id="IPR042099">
    <property type="entry name" value="ANL_N_sf"/>
</dbReference>
<dbReference type="GO" id="GO:0044550">
    <property type="term" value="P:secondary metabolite biosynthetic process"/>
    <property type="evidence" value="ECO:0007669"/>
    <property type="project" value="TreeGrafter"/>
</dbReference>
<organism evidence="2 3">
    <name type="scientific">Desulfoluna spongiiphila</name>
    <dbReference type="NCBI Taxonomy" id="419481"/>
    <lineage>
        <taxon>Bacteria</taxon>
        <taxon>Pseudomonadati</taxon>
        <taxon>Thermodesulfobacteriota</taxon>
        <taxon>Desulfobacteria</taxon>
        <taxon>Desulfobacterales</taxon>
        <taxon>Desulfolunaceae</taxon>
        <taxon>Desulfoluna</taxon>
    </lineage>
</organism>
<dbReference type="EMBL" id="FMUX01000002">
    <property type="protein sequence ID" value="SCX91607.1"/>
    <property type="molecule type" value="Genomic_DNA"/>
</dbReference>